<accession>A0A2P2QDV5</accession>
<protein>
    <submittedName>
        <fullName evidence="1">Uncharacterized protein</fullName>
    </submittedName>
</protein>
<dbReference type="AlphaFoldDB" id="A0A2P2QDV5"/>
<sequence>MRKPLYCSTPHNDSGTKFTSSCTSWTKLLTTDKPILIVLWKKNSPLTLGSHGQDVINPS</sequence>
<proteinExistence type="predicted"/>
<organism evidence="1">
    <name type="scientific">Rhizophora mucronata</name>
    <name type="common">Asiatic mangrove</name>
    <dbReference type="NCBI Taxonomy" id="61149"/>
    <lineage>
        <taxon>Eukaryota</taxon>
        <taxon>Viridiplantae</taxon>
        <taxon>Streptophyta</taxon>
        <taxon>Embryophyta</taxon>
        <taxon>Tracheophyta</taxon>
        <taxon>Spermatophyta</taxon>
        <taxon>Magnoliopsida</taxon>
        <taxon>eudicotyledons</taxon>
        <taxon>Gunneridae</taxon>
        <taxon>Pentapetalae</taxon>
        <taxon>rosids</taxon>
        <taxon>fabids</taxon>
        <taxon>Malpighiales</taxon>
        <taxon>Rhizophoraceae</taxon>
        <taxon>Rhizophora</taxon>
    </lineage>
</organism>
<name>A0A2P2QDV5_RHIMU</name>
<reference evidence="1" key="1">
    <citation type="submission" date="2018-02" db="EMBL/GenBank/DDBJ databases">
        <title>Rhizophora mucronata_Transcriptome.</title>
        <authorList>
            <person name="Meera S.P."/>
            <person name="Sreeshan A."/>
            <person name="Augustine A."/>
        </authorList>
    </citation>
    <scope>NUCLEOTIDE SEQUENCE</scope>
    <source>
        <tissue evidence="1">Leaf</tissue>
    </source>
</reference>
<evidence type="ECO:0000313" key="1">
    <source>
        <dbReference type="EMBL" id="MBX65171.1"/>
    </source>
</evidence>
<dbReference type="EMBL" id="GGEC01084687">
    <property type="protein sequence ID" value="MBX65171.1"/>
    <property type="molecule type" value="Transcribed_RNA"/>
</dbReference>